<protein>
    <submittedName>
        <fullName evidence="1">Uncharacterized protein</fullName>
    </submittedName>
</protein>
<proteinExistence type="predicted"/>
<gene>
    <name evidence="1" type="ORF">A2Z21_02330</name>
</gene>
<dbReference type="PROSITE" id="PS51257">
    <property type="entry name" value="PROKAR_LIPOPROTEIN"/>
    <property type="match status" value="1"/>
</dbReference>
<evidence type="ECO:0000313" key="1">
    <source>
        <dbReference type="EMBL" id="OGF57341.1"/>
    </source>
</evidence>
<dbReference type="AlphaFoldDB" id="A0A1F5V356"/>
<comment type="caution">
    <text evidence="1">The sequence shown here is derived from an EMBL/GenBank/DDBJ whole genome shotgun (WGS) entry which is preliminary data.</text>
</comment>
<sequence>MSRRGIGLLLIGLFFFALSGCGSKEETGETALPKWEDYQNKIQQTLFELVAAKDSAQYAEQRGLDYFTMVRVVIELTPGASLPEGFMVQVESSYENQIQALVSLDKLLELSKQPEIQYIRAPIKPKPF</sequence>
<dbReference type="STRING" id="1817864.A2Z21_02330"/>
<evidence type="ECO:0000313" key="2">
    <source>
        <dbReference type="Proteomes" id="UP000179157"/>
    </source>
</evidence>
<name>A0A1F5V356_FRAXR</name>
<reference evidence="1 2" key="1">
    <citation type="journal article" date="2016" name="Nat. Commun.">
        <title>Thousands of microbial genomes shed light on interconnected biogeochemical processes in an aquifer system.</title>
        <authorList>
            <person name="Anantharaman K."/>
            <person name="Brown C.T."/>
            <person name="Hug L.A."/>
            <person name="Sharon I."/>
            <person name="Castelle C.J."/>
            <person name="Probst A.J."/>
            <person name="Thomas B.C."/>
            <person name="Singh A."/>
            <person name="Wilkins M.J."/>
            <person name="Karaoz U."/>
            <person name="Brodie E.L."/>
            <person name="Williams K.H."/>
            <person name="Hubbard S.S."/>
            <person name="Banfield J.F."/>
        </authorList>
    </citation>
    <scope>NUCLEOTIDE SEQUENCE [LARGE SCALE GENOMIC DNA]</scope>
    <source>
        <strain evidence="2">RBG_16_55_9</strain>
    </source>
</reference>
<accession>A0A1F5V356</accession>
<dbReference type="EMBL" id="MFGX01000014">
    <property type="protein sequence ID" value="OGF57341.1"/>
    <property type="molecule type" value="Genomic_DNA"/>
</dbReference>
<dbReference type="Proteomes" id="UP000179157">
    <property type="component" value="Unassembled WGS sequence"/>
</dbReference>
<organism evidence="1 2">
    <name type="scientific">Fraserbacteria sp. (strain RBG_16_55_9)</name>
    <dbReference type="NCBI Taxonomy" id="1817864"/>
    <lineage>
        <taxon>Bacteria</taxon>
        <taxon>Candidatus Fraseribacteriota</taxon>
    </lineage>
</organism>